<dbReference type="EMBL" id="CP073809">
    <property type="protein sequence ID" value="UTH13113.1"/>
    <property type="molecule type" value="Genomic_DNA"/>
</dbReference>
<protein>
    <submittedName>
        <fullName evidence="2">Uncharacterized protein</fullName>
    </submittedName>
</protein>
<dbReference type="RefSeq" id="WP_254249603.1">
    <property type="nucleotide sequence ID" value="NZ_CP073809.1"/>
</dbReference>
<keyword evidence="1" id="KW-1133">Transmembrane helix</keyword>
<dbReference type="KEGG" id="mequ:KFV11_07500"/>
<feature type="transmembrane region" description="Helical" evidence="1">
    <location>
        <begin position="30"/>
        <end position="48"/>
    </location>
</feature>
<keyword evidence="1" id="KW-0812">Transmembrane</keyword>
<evidence type="ECO:0000313" key="2">
    <source>
        <dbReference type="EMBL" id="UTH13113.1"/>
    </source>
</evidence>
<name>A0A9Q9BK68_9STAP</name>
<dbReference type="Proteomes" id="UP001057381">
    <property type="component" value="Chromosome"/>
</dbReference>
<proteinExistence type="predicted"/>
<evidence type="ECO:0000256" key="1">
    <source>
        <dbReference type="SAM" id="Phobius"/>
    </source>
</evidence>
<sequence>MGFYYAILLVLGISLMIFGWNYKKNINVKVIALVCSVLMIASSLLLFLPGSDLILDILINQ</sequence>
<evidence type="ECO:0000313" key="3">
    <source>
        <dbReference type="Proteomes" id="UP001057381"/>
    </source>
</evidence>
<reference evidence="2" key="1">
    <citation type="submission" date="2021-04" db="EMBL/GenBank/DDBJ databases">
        <title>Complete Genome Sequences of Macrococcus spp. from dog and cattle.</title>
        <authorList>
            <person name="Schwendener S."/>
            <person name="Perreten V."/>
        </authorList>
    </citation>
    <scope>NUCLEOTIDE SEQUENCE</scope>
    <source>
        <strain evidence="2">Epi0143-OL</strain>
    </source>
</reference>
<accession>A0A9Q9BK68</accession>
<keyword evidence="1" id="KW-0472">Membrane</keyword>
<organism evidence="2 3">
    <name type="scientific">Macrococcus equipercicus</name>
    <dbReference type="NCBI Taxonomy" id="69967"/>
    <lineage>
        <taxon>Bacteria</taxon>
        <taxon>Bacillati</taxon>
        <taxon>Bacillota</taxon>
        <taxon>Bacilli</taxon>
        <taxon>Bacillales</taxon>
        <taxon>Staphylococcaceae</taxon>
        <taxon>Macrococcus</taxon>
    </lineage>
</organism>
<feature type="transmembrane region" description="Helical" evidence="1">
    <location>
        <begin position="6"/>
        <end position="23"/>
    </location>
</feature>
<dbReference type="AlphaFoldDB" id="A0A9Q9BK68"/>
<gene>
    <name evidence="2" type="ORF">KFV11_07500</name>
</gene>